<reference evidence="2" key="1">
    <citation type="submission" date="2015-05" db="EMBL/GenBank/DDBJ databases">
        <title>Complete mitochondrial genome of Porities rus.</title>
        <authorList>
            <person name="Wibberg D."/>
            <person name="Kalinowski J."/>
        </authorList>
    </citation>
    <scope>NUCLEOTIDE SEQUENCE</scope>
    <source>
        <strain evidence="2">14846/IV/SATS-LN/2007</strain>
    </source>
</reference>
<dbReference type="Gene3D" id="3.10.28.10">
    <property type="entry name" value="Homing endonucleases"/>
    <property type="match status" value="1"/>
</dbReference>
<organism evidence="2">
    <name type="scientific">Porites rus</name>
    <dbReference type="NCBI Taxonomy" id="262591"/>
    <lineage>
        <taxon>Eukaryota</taxon>
        <taxon>Metazoa</taxon>
        <taxon>Cnidaria</taxon>
        <taxon>Anthozoa</taxon>
        <taxon>Hexacorallia</taxon>
        <taxon>Scleractinia</taxon>
        <taxon>Fungiina</taxon>
        <taxon>Poritidae</taxon>
        <taxon>Porites</taxon>
    </lineage>
</organism>
<dbReference type="InterPro" id="IPR027434">
    <property type="entry name" value="Homing_endonucl"/>
</dbReference>
<feature type="domain" description="Homing endonuclease LAGLIDADG" evidence="1">
    <location>
        <begin position="150"/>
        <end position="247"/>
    </location>
</feature>
<geneLocation type="mitochondrion" evidence="2"/>
<dbReference type="GO" id="GO:0004519">
    <property type="term" value="F:endonuclease activity"/>
    <property type="evidence" value="ECO:0007669"/>
    <property type="project" value="UniProtKB-KW"/>
</dbReference>
<dbReference type="AlphaFoldDB" id="A0A0H5DNK3"/>
<evidence type="ECO:0000313" key="2">
    <source>
        <dbReference type="EMBL" id="CRN13692.1"/>
    </source>
</evidence>
<dbReference type="PANTHER" id="PTHR36181:SF2">
    <property type="entry name" value="INTRON-ENCODED ENDONUCLEASE AI3-RELATED"/>
    <property type="match status" value="1"/>
</dbReference>
<dbReference type="GO" id="GO:0005739">
    <property type="term" value="C:mitochondrion"/>
    <property type="evidence" value="ECO:0007669"/>
    <property type="project" value="UniProtKB-ARBA"/>
</dbReference>
<evidence type="ECO:0000259" key="1">
    <source>
        <dbReference type="Pfam" id="PF00961"/>
    </source>
</evidence>
<dbReference type="InterPro" id="IPR051289">
    <property type="entry name" value="LAGLIDADG_Endonuclease"/>
</dbReference>
<name>A0A0H5DNK3_9CNID</name>
<keyword evidence="2" id="KW-0496">Mitochondrion</keyword>
<dbReference type="SUPFAM" id="SSF55608">
    <property type="entry name" value="Homing endonucleases"/>
    <property type="match status" value="1"/>
</dbReference>
<accession>A0A0H5DNK3</accession>
<gene>
    <name evidence="2" type="ORF">PRUS_0002</name>
</gene>
<keyword evidence="2" id="KW-0540">Nuclease</keyword>
<dbReference type="Pfam" id="PF00961">
    <property type="entry name" value="LAGLIDADG_1"/>
    <property type="match status" value="1"/>
</dbReference>
<dbReference type="PANTHER" id="PTHR36181">
    <property type="entry name" value="INTRON-ENCODED ENDONUCLEASE AI3-RELATED"/>
    <property type="match status" value="1"/>
</dbReference>
<proteinExistence type="predicted"/>
<keyword evidence="2" id="KW-0255">Endonuclease</keyword>
<keyword evidence="2" id="KW-0378">Hydrolase</keyword>
<protein>
    <submittedName>
        <fullName evidence="2">Homing endonuclease</fullName>
    </submittedName>
</protein>
<dbReference type="EMBL" id="LN864762">
    <property type="protein sequence ID" value="CRN13692.1"/>
    <property type="molecule type" value="Genomic_DNA"/>
</dbReference>
<sequence>MGFPRVNQWETKTLFGGSFFFWERGVLGSLETACRRFRLNNQFLISQDFSWWMGFVEIVGWGFITKKKFYGVRSFDIMFSIWRSVGEAQLLYYIKCRFENGHVGFLKSNVSERFYLIDKKPTLSLGFLLAFTLGCSQGGFPVGFFENWFVGQVDGGGHFIINFKHSGKKGAQKEVVLFFVMAQGLKDWFVLEQLKGGLSGVCRFNKKDNFYLWEGNQRGVLIRAINLFKKHSLWTKKKIAFLKWWKVNEKF</sequence>
<dbReference type="InterPro" id="IPR004860">
    <property type="entry name" value="LAGLIDADG_dom"/>
</dbReference>